<keyword evidence="2" id="KW-1185">Reference proteome</keyword>
<dbReference type="Ensembl" id="ENSNPET00000021315.1">
    <property type="protein sequence ID" value="ENSNPEP00000020773.1"/>
    <property type="gene ID" value="ENSNPEG00000015440.1"/>
</dbReference>
<reference evidence="1" key="2">
    <citation type="submission" date="2025-09" db="UniProtKB">
        <authorList>
            <consortium name="Ensembl"/>
        </authorList>
    </citation>
    <scope>IDENTIFICATION</scope>
</reference>
<sequence length="86" mass="10203">KIPVVYKSRRFPVLSNKFLFSCKSTRAFDINDRRKFTCISRWEGGRFYRRDSWCMAVGRKNWMKWLREWRESQGGPGHWASPGGAA</sequence>
<evidence type="ECO:0000313" key="2">
    <source>
        <dbReference type="Proteomes" id="UP000694420"/>
    </source>
</evidence>
<proteinExistence type="predicted"/>
<reference evidence="1" key="1">
    <citation type="submission" date="2025-08" db="UniProtKB">
        <authorList>
            <consortium name="Ensembl"/>
        </authorList>
    </citation>
    <scope>IDENTIFICATION</scope>
</reference>
<name>A0A8C6ZVG2_NOTPE</name>
<dbReference type="AlphaFoldDB" id="A0A8C6ZVG2"/>
<dbReference type="Proteomes" id="UP000694420">
    <property type="component" value="Unplaced"/>
</dbReference>
<evidence type="ECO:0000313" key="1">
    <source>
        <dbReference type="Ensembl" id="ENSNPEP00000020773.1"/>
    </source>
</evidence>
<organism evidence="1 2">
    <name type="scientific">Nothoprocta perdicaria</name>
    <name type="common">Chilean tinamou</name>
    <name type="synonym">Crypturus perdicarius</name>
    <dbReference type="NCBI Taxonomy" id="30464"/>
    <lineage>
        <taxon>Eukaryota</taxon>
        <taxon>Metazoa</taxon>
        <taxon>Chordata</taxon>
        <taxon>Craniata</taxon>
        <taxon>Vertebrata</taxon>
        <taxon>Euteleostomi</taxon>
        <taxon>Archelosauria</taxon>
        <taxon>Archosauria</taxon>
        <taxon>Dinosauria</taxon>
        <taxon>Saurischia</taxon>
        <taxon>Theropoda</taxon>
        <taxon>Coelurosauria</taxon>
        <taxon>Aves</taxon>
        <taxon>Palaeognathae</taxon>
        <taxon>Tinamiformes</taxon>
        <taxon>Tinamidae</taxon>
        <taxon>Nothoprocta</taxon>
    </lineage>
</organism>
<accession>A0A8C6ZVG2</accession>
<protein>
    <submittedName>
        <fullName evidence="1">Uncharacterized protein</fullName>
    </submittedName>
</protein>